<keyword evidence="6" id="KW-0853">WD repeat</keyword>
<dbReference type="GO" id="GO:0097541">
    <property type="term" value="C:axonemal basal plate"/>
    <property type="evidence" value="ECO:0007669"/>
    <property type="project" value="TreeGrafter"/>
</dbReference>
<keyword evidence="4" id="KW-1003">Cell membrane</keyword>
<comment type="subcellular location">
    <subcellularLocation>
        <location evidence="1">Cell membrane</location>
    </subcellularLocation>
    <subcellularLocation>
        <location evidence="2">Cytoplasm</location>
        <location evidence="2">Cytoskeleton</location>
        <location evidence="2">Cilium axoneme</location>
    </subcellularLocation>
</comment>
<comment type="similarity">
    <text evidence="3">Belongs to the WD repeat fritz family.</text>
</comment>
<dbReference type="GO" id="GO:0044782">
    <property type="term" value="P:cilium organization"/>
    <property type="evidence" value="ECO:0007669"/>
    <property type="project" value="TreeGrafter"/>
</dbReference>
<evidence type="ECO:0000256" key="11">
    <source>
        <dbReference type="ARBA" id="ARBA00023212"/>
    </source>
</evidence>
<keyword evidence="9" id="KW-0969">Cilium</keyword>
<evidence type="ECO:0000256" key="5">
    <source>
        <dbReference type="ARBA" id="ARBA00022490"/>
    </source>
</evidence>
<name>A0A8C2P0U4_CAPHI</name>
<organism evidence="13">
    <name type="scientific">Capra hircus</name>
    <name type="common">Goat</name>
    <dbReference type="NCBI Taxonomy" id="9925"/>
    <lineage>
        <taxon>Eukaryota</taxon>
        <taxon>Metazoa</taxon>
        <taxon>Chordata</taxon>
        <taxon>Craniata</taxon>
        <taxon>Vertebrata</taxon>
        <taxon>Euteleostomi</taxon>
        <taxon>Mammalia</taxon>
        <taxon>Eutheria</taxon>
        <taxon>Laurasiatheria</taxon>
        <taxon>Artiodactyla</taxon>
        <taxon>Ruminantia</taxon>
        <taxon>Pecora</taxon>
        <taxon>Bovidae</taxon>
        <taxon>Caprinae</taxon>
        <taxon>Capra</taxon>
    </lineage>
</organism>
<dbReference type="Pfam" id="PF11768">
    <property type="entry name" value="Frtz"/>
    <property type="match status" value="1"/>
</dbReference>
<evidence type="ECO:0000256" key="2">
    <source>
        <dbReference type="ARBA" id="ARBA00004430"/>
    </source>
</evidence>
<keyword evidence="11" id="KW-0206">Cytoskeleton</keyword>
<dbReference type="AlphaFoldDB" id="A0A8C2P0U4"/>
<evidence type="ECO:0000256" key="8">
    <source>
        <dbReference type="ARBA" id="ARBA00022794"/>
    </source>
</evidence>
<evidence type="ECO:0000256" key="10">
    <source>
        <dbReference type="ARBA" id="ARBA00023136"/>
    </source>
</evidence>
<dbReference type="InterPro" id="IPR024511">
    <property type="entry name" value="Frtz"/>
</dbReference>
<keyword evidence="5" id="KW-0963">Cytoplasm</keyword>
<evidence type="ECO:0000256" key="4">
    <source>
        <dbReference type="ARBA" id="ARBA00022475"/>
    </source>
</evidence>
<keyword evidence="10" id="KW-0472">Membrane</keyword>
<protein>
    <submittedName>
        <fullName evidence="13">Uncharacterized protein</fullName>
    </submittedName>
</protein>
<dbReference type="PANTHER" id="PTHR13667">
    <property type="entry name" value="HOMOLOC-13"/>
    <property type="match status" value="1"/>
</dbReference>
<dbReference type="Ensembl" id="ENSCHIT00010013787.1">
    <property type="protein sequence ID" value="ENSCHIP00010009811.1"/>
    <property type="gene ID" value="ENSCHIG00010007265.1"/>
</dbReference>
<dbReference type="GO" id="GO:0005886">
    <property type="term" value="C:plasma membrane"/>
    <property type="evidence" value="ECO:0007669"/>
    <property type="project" value="UniProtKB-SubCell"/>
</dbReference>
<evidence type="ECO:0000256" key="3">
    <source>
        <dbReference type="ARBA" id="ARBA00006059"/>
    </source>
</evidence>
<evidence type="ECO:0000256" key="12">
    <source>
        <dbReference type="ARBA" id="ARBA00023273"/>
    </source>
</evidence>
<keyword evidence="8" id="KW-0970">Cilium biogenesis/degradation</keyword>
<evidence type="ECO:0000256" key="1">
    <source>
        <dbReference type="ARBA" id="ARBA00004236"/>
    </source>
</evidence>
<proteinExistence type="inferred from homology"/>
<reference evidence="13" key="1">
    <citation type="submission" date="2019-03" db="EMBL/GenBank/DDBJ databases">
        <title>Genome sequencing and reference-guided assembly of Black Bengal Goat (Capra hircus).</title>
        <authorList>
            <person name="Siddiki A.Z."/>
            <person name="Baten A."/>
            <person name="Billah M."/>
            <person name="Alam M.A.U."/>
            <person name="Shawrob K.S.M."/>
            <person name="Saha S."/>
            <person name="Chowdhury M."/>
            <person name="Rahman A.H."/>
            <person name="Stear M."/>
            <person name="Miah G."/>
            <person name="Das G.B."/>
            <person name="Hossain M.M."/>
            <person name="Kumkum M."/>
            <person name="Islam M.S."/>
            <person name="Mollah A.M."/>
            <person name="Ahsan A."/>
            <person name="Tusar F."/>
            <person name="Khan M.K.I."/>
        </authorList>
    </citation>
    <scope>NUCLEOTIDE SEQUENCE [LARGE SCALE GENOMIC DNA]</scope>
</reference>
<evidence type="ECO:0000256" key="7">
    <source>
        <dbReference type="ARBA" id="ARBA00022737"/>
    </source>
</evidence>
<sequence>MDFFSCDSFLLLRVIVSFASSESLYTGLFLYRLSYFNFIFSCNRLTFHPSLQNLTDCKHEYSVVIEGVSLVLVLLCLNSTAQLEASLGTFYAPTRPLLDTTILEYRDQISKYARRFFHHLLRYQRFEKAFLLAVDIGARDLFMVSHSLG</sequence>
<accession>A0A8C2P0U4</accession>
<evidence type="ECO:0000256" key="9">
    <source>
        <dbReference type="ARBA" id="ARBA00023069"/>
    </source>
</evidence>
<evidence type="ECO:0000313" key="13">
    <source>
        <dbReference type="Ensembl" id="ENSCHIP00010009811.1"/>
    </source>
</evidence>
<reference evidence="13" key="2">
    <citation type="submission" date="2025-08" db="UniProtKB">
        <authorList>
            <consortium name="Ensembl"/>
        </authorList>
    </citation>
    <scope>IDENTIFICATION</scope>
</reference>
<keyword evidence="7" id="KW-0677">Repeat</keyword>
<evidence type="ECO:0000256" key="6">
    <source>
        <dbReference type="ARBA" id="ARBA00022574"/>
    </source>
</evidence>
<dbReference type="GO" id="GO:0007399">
    <property type="term" value="P:nervous system development"/>
    <property type="evidence" value="ECO:0007669"/>
    <property type="project" value="TreeGrafter"/>
</dbReference>
<dbReference type="PANTHER" id="PTHR13667:SF5">
    <property type="entry name" value="WD REPEAT-CONTAINING AND PLANAR CELL POLARITY EFFECTOR PROTEIN FRITZ HOMOLOG"/>
    <property type="match status" value="1"/>
</dbReference>
<keyword evidence="12" id="KW-0966">Cell projection</keyword>
<dbReference type="GO" id="GO:0045184">
    <property type="term" value="P:establishment of protein localization"/>
    <property type="evidence" value="ECO:0007669"/>
    <property type="project" value="TreeGrafter"/>
</dbReference>